<dbReference type="AlphaFoldDB" id="A0AAU9DAN5"/>
<sequence length="214" mass="23473">MAVTDYMSKDLITITPDEHINKALDIMKGHQINQIPVLKEGKLKGLITREDIAAAMPSTSTSLSVYEVSYLISKAQISDVMEKNVATISSQAQLEDAVKILRDQNINVLVVVDNEAVKGILTKNDIFDAFLQIAGYDLLDSLFLRVKVVKDDKGVIAHLGSVLAENDFSILNLVVLRHPSERVLELHVKGQDVPKLTAALTSEGFDLEEIHAVG</sequence>
<dbReference type="CDD" id="cd04584">
    <property type="entry name" value="CBS_pair_AcuB_like"/>
    <property type="match status" value="1"/>
</dbReference>
<dbReference type="PANTHER" id="PTHR48108:SF34">
    <property type="entry name" value="CBS DOMAIN-CONTAINING PROTEIN YHCV"/>
    <property type="match status" value="1"/>
</dbReference>
<name>A0AAU9DAN5_9LACO</name>
<keyword evidence="5" id="KW-1185">Reference proteome</keyword>
<dbReference type="Gene3D" id="3.10.580.10">
    <property type="entry name" value="CBS-domain"/>
    <property type="match status" value="1"/>
</dbReference>
<dbReference type="Proteomes" id="UP001321861">
    <property type="component" value="Chromosome"/>
</dbReference>
<keyword evidence="2" id="KW-0129">CBS domain</keyword>
<dbReference type="RefSeq" id="WP_317635821.1">
    <property type="nucleotide sequence ID" value="NZ_AP026802.1"/>
</dbReference>
<dbReference type="InterPro" id="IPR000644">
    <property type="entry name" value="CBS_dom"/>
</dbReference>
<dbReference type="SMART" id="SM00116">
    <property type="entry name" value="CBS"/>
    <property type="match status" value="2"/>
</dbReference>
<dbReference type="PROSITE" id="PS51371">
    <property type="entry name" value="CBS"/>
    <property type="match status" value="2"/>
</dbReference>
<evidence type="ECO:0000313" key="4">
    <source>
        <dbReference type="EMBL" id="BDR57887.1"/>
    </source>
</evidence>
<evidence type="ECO:0000256" key="2">
    <source>
        <dbReference type="PROSITE-ProRule" id="PRU00703"/>
    </source>
</evidence>
<dbReference type="KEGG" id="xap:XA3_03280"/>
<dbReference type="InterPro" id="IPR046342">
    <property type="entry name" value="CBS_dom_sf"/>
</dbReference>
<protein>
    <submittedName>
        <fullName evidence="4">Acetoin utilization protein AcuB</fullName>
    </submittedName>
</protein>
<dbReference type="PANTHER" id="PTHR48108">
    <property type="entry name" value="CBS DOMAIN-CONTAINING PROTEIN CBSX2, CHLOROPLASTIC"/>
    <property type="match status" value="1"/>
</dbReference>
<feature type="domain" description="CBS" evidence="3">
    <location>
        <begin position="81"/>
        <end position="138"/>
    </location>
</feature>
<organism evidence="4 5">
    <name type="scientific">Xylocopilactobacillus apicola</name>
    <dbReference type="NCBI Taxonomy" id="2932184"/>
    <lineage>
        <taxon>Bacteria</taxon>
        <taxon>Bacillati</taxon>
        <taxon>Bacillota</taxon>
        <taxon>Bacilli</taxon>
        <taxon>Lactobacillales</taxon>
        <taxon>Lactobacillaceae</taxon>
        <taxon>Xylocopilactobacillus</taxon>
    </lineage>
</organism>
<feature type="domain" description="CBS" evidence="3">
    <location>
        <begin position="7"/>
        <end position="63"/>
    </location>
</feature>
<evidence type="ECO:0000259" key="3">
    <source>
        <dbReference type="PROSITE" id="PS51371"/>
    </source>
</evidence>
<gene>
    <name evidence="4" type="ORF">XA3_03280</name>
</gene>
<dbReference type="Pfam" id="PF00571">
    <property type="entry name" value="CBS"/>
    <property type="match status" value="2"/>
</dbReference>
<dbReference type="SUPFAM" id="SSF54631">
    <property type="entry name" value="CBS-domain pair"/>
    <property type="match status" value="1"/>
</dbReference>
<reference evidence="4 5" key="1">
    <citation type="journal article" date="2023" name="Microbiol. Spectr.">
        <title>Symbiosis of Carpenter Bees with Uncharacterized Lactic Acid Bacteria Showing NAD Auxotrophy.</title>
        <authorList>
            <person name="Kawasaki S."/>
            <person name="Ozawa K."/>
            <person name="Mori T."/>
            <person name="Yamamoto A."/>
            <person name="Ito M."/>
            <person name="Ohkuma M."/>
            <person name="Sakamoto M."/>
            <person name="Matsutani M."/>
        </authorList>
    </citation>
    <scope>NUCLEOTIDE SEQUENCE [LARGE SCALE GENOMIC DNA]</scope>
    <source>
        <strain evidence="4 5">XA3</strain>
    </source>
</reference>
<proteinExistence type="predicted"/>
<evidence type="ECO:0000313" key="5">
    <source>
        <dbReference type="Proteomes" id="UP001321861"/>
    </source>
</evidence>
<accession>A0AAU9DAN5</accession>
<keyword evidence="1" id="KW-0677">Repeat</keyword>
<evidence type="ECO:0000256" key="1">
    <source>
        <dbReference type="ARBA" id="ARBA00022737"/>
    </source>
</evidence>
<dbReference type="EMBL" id="AP026802">
    <property type="protein sequence ID" value="BDR57887.1"/>
    <property type="molecule type" value="Genomic_DNA"/>
</dbReference>
<dbReference type="InterPro" id="IPR051462">
    <property type="entry name" value="CBS_domain-containing"/>
</dbReference>